<dbReference type="SUPFAM" id="SSF160424">
    <property type="entry name" value="BH3703-like"/>
    <property type="match status" value="1"/>
</dbReference>
<organism evidence="1 2">
    <name type="scientific">Nocardia cyriacigeorgica</name>
    <dbReference type="NCBI Taxonomy" id="135487"/>
    <lineage>
        <taxon>Bacteria</taxon>
        <taxon>Bacillati</taxon>
        <taxon>Actinomycetota</taxon>
        <taxon>Actinomycetes</taxon>
        <taxon>Mycobacteriales</taxon>
        <taxon>Nocardiaceae</taxon>
        <taxon>Nocardia</taxon>
    </lineage>
</organism>
<accession>A0A4U8W391</accession>
<reference evidence="1 2" key="1">
    <citation type="submission" date="2019-02" db="EMBL/GenBank/DDBJ databases">
        <authorList>
            <consortium name="Pathogen Informatics"/>
        </authorList>
    </citation>
    <scope>NUCLEOTIDE SEQUENCE [LARGE SCALE GENOMIC DNA]</scope>
    <source>
        <strain evidence="1 2">3012STDY6756504</strain>
    </source>
</reference>
<dbReference type="EMBL" id="LR215973">
    <property type="protein sequence ID" value="VFA99685.1"/>
    <property type="molecule type" value="Genomic_DNA"/>
</dbReference>
<dbReference type="InterPro" id="IPR036170">
    <property type="entry name" value="YezG-like_sf"/>
</dbReference>
<protein>
    <submittedName>
        <fullName evidence="1">Uncharacterized protein</fullName>
    </submittedName>
</protein>
<dbReference type="RefSeq" id="WP_130917811.1">
    <property type="nucleotide sequence ID" value="NZ_LR215973.1"/>
</dbReference>
<gene>
    <name evidence="1" type="ORF">NCTC10797_03471</name>
</gene>
<proteinExistence type="predicted"/>
<evidence type="ECO:0000313" key="1">
    <source>
        <dbReference type="EMBL" id="VFA99685.1"/>
    </source>
</evidence>
<evidence type="ECO:0000313" key="2">
    <source>
        <dbReference type="Proteomes" id="UP000290439"/>
    </source>
</evidence>
<dbReference type="Proteomes" id="UP000290439">
    <property type="component" value="Chromosome"/>
</dbReference>
<dbReference type="AlphaFoldDB" id="A0A4U8W391"/>
<sequence length="464" mass="50043">MPEEQNPITAEHPLPRALAALGPGGWHRLDAAFAMTVRGEIAHLVCSIGEQQVAAEPPETVLAQVRQLRAASAESKAGPWWRMLVSITSDGEVAVEYDYGSEPFPPEHMFEPEAYRADLVAYPRAHVPVWLAAYTLHADRQQRTPQQAAEQARSDRAQQVWAVLADNEFPPFPVMWARWAVLSAAFVAARSAWGPRMLPWTGVFEGEARGGSTLHVLPGGRAVLSGGVWNAPALDAAYNGGAPLPRLYAGAPDWVANPVLNARASSGLLSFCYWWEGGRWYRGESPPADQCATAVPGTWTAGIVAEIIAGLADDATNRDVSEHASTLVAAAEAGVVTRETFAAVFDDSRFDVDGALYQLGVAGVVSTLPDELPEAAAIVRVRDHIVASGFDTTGYPLSELTAHRLNMGWMVYVPAPEGEISIGRAIFYVADDGVLEQSSSSVAPGNYIAGFEQRFNDRHRPLVR</sequence>
<name>A0A4U8W391_9NOCA</name>